<organism evidence="1 2">
    <name type="scientific">Devosia nanyangense</name>
    <dbReference type="NCBI Taxonomy" id="1228055"/>
    <lineage>
        <taxon>Bacteria</taxon>
        <taxon>Pseudomonadati</taxon>
        <taxon>Pseudomonadota</taxon>
        <taxon>Alphaproteobacteria</taxon>
        <taxon>Hyphomicrobiales</taxon>
        <taxon>Devosiaceae</taxon>
        <taxon>Devosia</taxon>
    </lineage>
</organism>
<gene>
    <name evidence="1" type="ORF">HY834_14815</name>
</gene>
<proteinExistence type="predicted"/>
<accession>A0A933NXJ9</accession>
<evidence type="ECO:0000313" key="1">
    <source>
        <dbReference type="EMBL" id="MBI4923014.1"/>
    </source>
</evidence>
<dbReference type="EMBL" id="JACRAF010000041">
    <property type="protein sequence ID" value="MBI4923014.1"/>
    <property type="molecule type" value="Genomic_DNA"/>
</dbReference>
<reference evidence="1" key="1">
    <citation type="submission" date="2020-07" db="EMBL/GenBank/DDBJ databases">
        <title>Huge and variable diversity of episymbiotic CPR bacteria and DPANN archaea in groundwater ecosystems.</title>
        <authorList>
            <person name="He C.Y."/>
            <person name="Keren R."/>
            <person name="Whittaker M."/>
            <person name="Farag I.F."/>
            <person name="Doudna J."/>
            <person name="Cate J.H.D."/>
            <person name="Banfield J.F."/>
        </authorList>
    </citation>
    <scope>NUCLEOTIDE SEQUENCE</scope>
    <source>
        <strain evidence="1">NC_groundwater_1586_Pr3_B-0.1um_66_15</strain>
    </source>
</reference>
<comment type="caution">
    <text evidence="1">The sequence shown here is derived from an EMBL/GenBank/DDBJ whole genome shotgun (WGS) entry which is preliminary data.</text>
</comment>
<sequence>MIGEKDPKKLEAAIVALLRKHDSLKADPLQFWTLEDLTSDDPVPAALMLAVNVLVLELDLLGVDADETSPRLATDAGLDGEYGDTLHNMFVALALRAA</sequence>
<name>A0A933NXJ9_9HYPH</name>
<protein>
    <submittedName>
        <fullName evidence="1">Uncharacterized protein</fullName>
    </submittedName>
</protein>
<dbReference type="Proteomes" id="UP000782610">
    <property type="component" value="Unassembled WGS sequence"/>
</dbReference>
<evidence type="ECO:0000313" key="2">
    <source>
        <dbReference type="Proteomes" id="UP000782610"/>
    </source>
</evidence>
<dbReference type="AlphaFoldDB" id="A0A933NXJ9"/>